<evidence type="ECO:0000313" key="1">
    <source>
        <dbReference type="EMBL" id="KAL2609478.1"/>
    </source>
</evidence>
<reference evidence="1 2" key="1">
    <citation type="submission" date="2024-09" db="EMBL/GenBank/DDBJ databases">
        <title>Chromosome-scale assembly of Riccia fluitans.</title>
        <authorList>
            <person name="Paukszto L."/>
            <person name="Sawicki J."/>
            <person name="Karawczyk K."/>
            <person name="Piernik-Szablinska J."/>
            <person name="Szczecinska M."/>
            <person name="Mazdziarz M."/>
        </authorList>
    </citation>
    <scope>NUCLEOTIDE SEQUENCE [LARGE SCALE GENOMIC DNA]</scope>
    <source>
        <strain evidence="1">Rf_01</strain>
        <tissue evidence="1">Aerial parts of the thallus</tissue>
    </source>
</reference>
<keyword evidence="2" id="KW-1185">Reference proteome</keyword>
<name>A0ABD1XPL1_9MARC</name>
<evidence type="ECO:0000313" key="2">
    <source>
        <dbReference type="Proteomes" id="UP001605036"/>
    </source>
</evidence>
<dbReference type="AlphaFoldDB" id="A0ABD1XPL1"/>
<dbReference type="EMBL" id="JBHFFA010000008">
    <property type="protein sequence ID" value="KAL2609478.1"/>
    <property type="molecule type" value="Genomic_DNA"/>
</dbReference>
<protein>
    <submittedName>
        <fullName evidence="1">Uncharacterized protein</fullName>
    </submittedName>
</protein>
<accession>A0ABD1XPL1</accession>
<proteinExistence type="predicted"/>
<organism evidence="1 2">
    <name type="scientific">Riccia fluitans</name>
    <dbReference type="NCBI Taxonomy" id="41844"/>
    <lineage>
        <taxon>Eukaryota</taxon>
        <taxon>Viridiplantae</taxon>
        <taxon>Streptophyta</taxon>
        <taxon>Embryophyta</taxon>
        <taxon>Marchantiophyta</taxon>
        <taxon>Marchantiopsida</taxon>
        <taxon>Marchantiidae</taxon>
        <taxon>Marchantiales</taxon>
        <taxon>Ricciaceae</taxon>
        <taxon>Riccia</taxon>
    </lineage>
</organism>
<gene>
    <name evidence="1" type="ORF">R1flu_028051</name>
</gene>
<comment type="caution">
    <text evidence="1">The sequence shown here is derived from an EMBL/GenBank/DDBJ whole genome shotgun (WGS) entry which is preliminary data.</text>
</comment>
<sequence length="165" mass="17395">MAGGAPGASWLVSPSLEPGPVPAACCSSRVLRPAAPGLSKLANAASKSALVRSLLQLQLGKFQLSSQLLHLFVRRLLLLPGLLSCGWIRSSWADPFPHPAFQSLLFLPGYFQLSCRANPSRPQPVQLVLYQVVVGVSVSMAVASRLPESGTLPVAFPGRPVGCTL</sequence>
<dbReference type="Proteomes" id="UP001605036">
    <property type="component" value="Unassembled WGS sequence"/>
</dbReference>